<dbReference type="AlphaFoldDB" id="A0A377FUB7"/>
<evidence type="ECO:0000313" key="1">
    <source>
        <dbReference type="EMBL" id="STO08348.1"/>
    </source>
</evidence>
<gene>
    <name evidence="1" type="primary">ypsA</name>
    <name evidence="1" type="ORF">NCTC13163_01718</name>
</gene>
<dbReference type="PIRSF" id="PIRSF021290">
    <property type="entry name" value="DUF1273"/>
    <property type="match status" value="1"/>
</dbReference>
<dbReference type="EMBL" id="UGGP01000001">
    <property type="protein sequence ID" value="STO08348.1"/>
    <property type="molecule type" value="Genomic_DNA"/>
</dbReference>
<dbReference type="OrthoDB" id="2301957at2"/>
<dbReference type="InterPro" id="IPR010697">
    <property type="entry name" value="YspA"/>
</dbReference>
<name>A0A377FUB7_9BACL</name>
<dbReference type="RefSeq" id="WP_029335275.1">
    <property type="nucleotide sequence ID" value="NZ_UGGP01000001.1"/>
</dbReference>
<dbReference type="SUPFAM" id="SSF102405">
    <property type="entry name" value="MCP/YpsA-like"/>
    <property type="match status" value="1"/>
</dbReference>
<sequence>MKVVAITGYRPHELGIFKADHPGIEIIQEAYRRKILEAIELGGEWFIFSGTNGCELWAGQVLLELRETYPIKIAVFPPFLEMEERYKPYEQELYIQLQLEADFFEPLTQRPYEDPSQLRAKTAFFLDKAAGLITLYDEETGGSPRFLVEGAKRKHQMELFMITPEDLRVIEEEKQWEQQWE</sequence>
<accession>A0A377FUB7</accession>
<proteinExistence type="predicted"/>
<dbReference type="PANTHER" id="PTHR38440:SF1">
    <property type="entry name" value="UPF0398 PROTEIN SPR0331"/>
    <property type="match status" value="1"/>
</dbReference>
<reference evidence="1 2" key="1">
    <citation type="submission" date="2018-06" db="EMBL/GenBank/DDBJ databases">
        <authorList>
            <consortium name="Pathogen Informatics"/>
            <person name="Doyle S."/>
        </authorList>
    </citation>
    <scope>NUCLEOTIDE SEQUENCE [LARGE SCALE GENOMIC DNA]</scope>
    <source>
        <strain evidence="1 2">NCTC13163</strain>
    </source>
</reference>
<dbReference type="Gene3D" id="3.40.50.450">
    <property type="match status" value="1"/>
</dbReference>
<dbReference type="STRING" id="1397694.GCA_000702585_02214"/>
<organism evidence="1 2">
    <name type="scientific">Exiguobacterium aurantiacum</name>
    <dbReference type="NCBI Taxonomy" id="33987"/>
    <lineage>
        <taxon>Bacteria</taxon>
        <taxon>Bacillati</taxon>
        <taxon>Bacillota</taxon>
        <taxon>Bacilli</taxon>
        <taxon>Bacillales</taxon>
        <taxon>Bacillales Family XII. Incertae Sedis</taxon>
        <taxon>Exiguobacterium</taxon>
    </lineage>
</organism>
<evidence type="ECO:0000313" key="2">
    <source>
        <dbReference type="Proteomes" id="UP000254060"/>
    </source>
</evidence>
<dbReference type="PANTHER" id="PTHR38440">
    <property type="entry name" value="UPF0398 PROTEIN YPSA"/>
    <property type="match status" value="1"/>
</dbReference>
<dbReference type="NCBIfam" id="NF010181">
    <property type="entry name" value="PRK13660.1"/>
    <property type="match status" value="1"/>
</dbReference>
<dbReference type="Pfam" id="PF06908">
    <property type="entry name" value="YpsA"/>
    <property type="match status" value="1"/>
</dbReference>
<protein>
    <submittedName>
        <fullName evidence="1">Uncharacterized protein conserved in bacteria</fullName>
    </submittedName>
</protein>
<dbReference type="Proteomes" id="UP000254060">
    <property type="component" value="Unassembled WGS sequence"/>
</dbReference>